<dbReference type="Pfam" id="PF08240">
    <property type="entry name" value="ADH_N"/>
    <property type="match status" value="1"/>
</dbReference>
<dbReference type="InterPro" id="IPR002328">
    <property type="entry name" value="ADH_Zn_CS"/>
</dbReference>
<dbReference type="InterPro" id="IPR020843">
    <property type="entry name" value="ER"/>
</dbReference>
<dbReference type="GO" id="GO:0016616">
    <property type="term" value="F:oxidoreductase activity, acting on the CH-OH group of donors, NAD or NADP as acceptor"/>
    <property type="evidence" value="ECO:0007669"/>
    <property type="project" value="UniProtKB-ARBA"/>
</dbReference>
<dbReference type="InterPro" id="IPR036291">
    <property type="entry name" value="NAD(P)-bd_dom_sf"/>
</dbReference>
<dbReference type="PROSITE" id="PS00059">
    <property type="entry name" value="ADH_ZINC"/>
    <property type="match status" value="1"/>
</dbReference>
<gene>
    <name evidence="6" type="ORF">A2V47_05460</name>
</gene>
<organism evidence="6 7">
    <name type="scientific">Candidatus Sediminicultor quintus</name>
    <dbReference type="NCBI Taxonomy" id="1797291"/>
    <lineage>
        <taxon>Bacteria</taxon>
        <taxon>Pseudomonadati</taxon>
        <taxon>Atribacterota</taxon>
        <taxon>Candidatus Phoenicimicrobiia</taxon>
        <taxon>Candidatus Pheonicimicrobiales</taxon>
        <taxon>Candidatus Phoenicimicrobiaceae</taxon>
        <taxon>Candidatus Sediminicultor</taxon>
    </lineage>
</organism>
<dbReference type="GO" id="GO:0008270">
    <property type="term" value="F:zinc ion binding"/>
    <property type="evidence" value="ECO:0007669"/>
    <property type="project" value="InterPro"/>
</dbReference>
<dbReference type="SUPFAM" id="SSF51735">
    <property type="entry name" value="NAD(P)-binding Rossmann-fold domains"/>
    <property type="match status" value="1"/>
</dbReference>
<dbReference type="Pfam" id="PF00107">
    <property type="entry name" value="ADH_zinc_N"/>
    <property type="match status" value="1"/>
</dbReference>
<dbReference type="SUPFAM" id="SSF50129">
    <property type="entry name" value="GroES-like"/>
    <property type="match status" value="1"/>
</dbReference>
<protein>
    <recommendedName>
        <fullName evidence="5">Enoyl reductase (ER) domain-containing protein</fullName>
    </recommendedName>
</protein>
<keyword evidence="1 4" id="KW-0479">Metal-binding</keyword>
<dbReference type="PANTHER" id="PTHR43401">
    <property type="entry name" value="L-THREONINE 3-DEHYDROGENASE"/>
    <property type="match status" value="1"/>
</dbReference>
<name>A0A1F5AFR3_9BACT</name>
<accession>A0A1F5AFR3</accession>
<dbReference type="EMBL" id="MEYH01000013">
    <property type="protein sequence ID" value="OGD17226.1"/>
    <property type="molecule type" value="Genomic_DNA"/>
</dbReference>
<dbReference type="InterPro" id="IPR013154">
    <property type="entry name" value="ADH-like_N"/>
</dbReference>
<dbReference type="Gene3D" id="3.40.50.720">
    <property type="entry name" value="NAD(P)-binding Rossmann-like Domain"/>
    <property type="match status" value="1"/>
</dbReference>
<reference evidence="6 7" key="1">
    <citation type="journal article" date="2016" name="Nat. Commun.">
        <title>Thousands of microbial genomes shed light on interconnected biogeochemical processes in an aquifer system.</title>
        <authorList>
            <person name="Anantharaman K."/>
            <person name="Brown C.T."/>
            <person name="Hug L.A."/>
            <person name="Sharon I."/>
            <person name="Castelle C.J."/>
            <person name="Probst A.J."/>
            <person name="Thomas B.C."/>
            <person name="Singh A."/>
            <person name="Wilkins M.J."/>
            <person name="Karaoz U."/>
            <person name="Brodie E.L."/>
            <person name="Williams K.H."/>
            <person name="Hubbard S.S."/>
            <person name="Banfield J.F."/>
        </authorList>
    </citation>
    <scope>NUCLEOTIDE SEQUENCE [LARGE SCALE GENOMIC DNA]</scope>
</reference>
<comment type="cofactor">
    <cofactor evidence="4">
        <name>Zn(2+)</name>
        <dbReference type="ChEBI" id="CHEBI:29105"/>
    </cofactor>
</comment>
<dbReference type="STRING" id="1797291.A2V47_05460"/>
<dbReference type="InterPro" id="IPR011032">
    <property type="entry name" value="GroES-like_sf"/>
</dbReference>
<evidence type="ECO:0000256" key="3">
    <source>
        <dbReference type="ARBA" id="ARBA00023002"/>
    </source>
</evidence>
<dbReference type="AlphaFoldDB" id="A0A1F5AFR3"/>
<evidence type="ECO:0000256" key="4">
    <source>
        <dbReference type="RuleBase" id="RU361277"/>
    </source>
</evidence>
<evidence type="ECO:0000313" key="6">
    <source>
        <dbReference type="EMBL" id="OGD17226.1"/>
    </source>
</evidence>
<keyword evidence="2 4" id="KW-0862">Zinc</keyword>
<evidence type="ECO:0000256" key="1">
    <source>
        <dbReference type="ARBA" id="ARBA00022723"/>
    </source>
</evidence>
<dbReference type="SMART" id="SM00829">
    <property type="entry name" value="PKS_ER"/>
    <property type="match status" value="1"/>
</dbReference>
<evidence type="ECO:0000259" key="5">
    <source>
        <dbReference type="SMART" id="SM00829"/>
    </source>
</evidence>
<comment type="similarity">
    <text evidence="4">Belongs to the zinc-containing alcohol dehydrogenase family.</text>
</comment>
<keyword evidence="3" id="KW-0560">Oxidoreductase</keyword>
<dbReference type="PANTHER" id="PTHR43401:SF2">
    <property type="entry name" value="L-THREONINE 3-DEHYDROGENASE"/>
    <property type="match status" value="1"/>
</dbReference>
<evidence type="ECO:0000256" key="2">
    <source>
        <dbReference type="ARBA" id="ARBA00022833"/>
    </source>
</evidence>
<feature type="domain" description="Enoyl reductase (ER)" evidence="5">
    <location>
        <begin position="12"/>
        <end position="341"/>
    </location>
</feature>
<comment type="caution">
    <text evidence="6">The sequence shown here is derived from an EMBL/GenBank/DDBJ whole genome shotgun (WGS) entry which is preliminary data.</text>
</comment>
<dbReference type="Gene3D" id="3.90.180.10">
    <property type="entry name" value="Medium-chain alcohol dehydrogenases, catalytic domain"/>
    <property type="match status" value="1"/>
</dbReference>
<dbReference type="InterPro" id="IPR013149">
    <property type="entry name" value="ADH-like_C"/>
</dbReference>
<dbReference type="InterPro" id="IPR050129">
    <property type="entry name" value="Zn_alcohol_dh"/>
</dbReference>
<proteinExistence type="inferred from homology"/>
<dbReference type="Proteomes" id="UP000177701">
    <property type="component" value="Unassembled WGS sequence"/>
</dbReference>
<sequence>MKALVKYSEKLGDYEVREVDIPKIGVCDVLVQMKATAICGTDISLLENRYKGKKPVPIPIILGHEGVGIIADIGKEVKNFKVGDRVAFEALQGCGQCIDCKLGNKNMCQYWEHLGLTCDGTFAEYILVPQDLVHKLPDNISFKNASCLEPIGLTVRSLANVKPVLGERAAIIGPGKIGLFHLQALKASGVSEIFIIGLDKDKTRFKIAEKLGASVIVNGSKEDPIKKVMDLTKGRGVDIVIETANSPKCFSLAIDLAAPKARISTFGLYPETTIAPISVIRKGLTICGDVALLTKHFIRAIRWIEIKKVLAEPVITRSFSLEQAEEAIRVFKEGTEGAIIFEN</sequence>
<evidence type="ECO:0000313" key="7">
    <source>
        <dbReference type="Proteomes" id="UP000177701"/>
    </source>
</evidence>